<comment type="caution">
    <text evidence="6">The sequence shown here is derived from an EMBL/GenBank/DDBJ whole genome shotgun (WGS) entry which is preliminary data.</text>
</comment>
<dbReference type="SUPFAM" id="SSF48498">
    <property type="entry name" value="Tetracyclin repressor-like, C-terminal domain"/>
    <property type="match status" value="1"/>
</dbReference>
<keyword evidence="1" id="KW-0805">Transcription regulation</keyword>
<dbReference type="PANTHER" id="PTHR30055">
    <property type="entry name" value="HTH-TYPE TRANSCRIPTIONAL REGULATOR RUTR"/>
    <property type="match status" value="1"/>
</dbReference>
<proteinExistence type="predicted"/>
<evidence type="ECO:0000256" key="3">
    <source>
        <dbReference type="ARBA" id="ARBA00023163"/>
    </source>
</evidence>
<evidence type="ECO:0000256" key="2">
    <source>
        <dbReference type="ARBA" id="ARBA00023125"/>
    </source>
</evidence>
<dbReference type="Gene3D" id="1.10.10.60">
    <property type="entry name" value="Homeodomain-like"/>
    <property type="match status" value="1"/>
</dbReference>
<reference evidence="6 7" key="1">
    <citation type="submission" date="2023-03" db="EMBL/GenBank/DDBJ databases">
        <title>Draft genome sequence of type strain Streptomyces ferralitis JCM 14344.</title>
        <authorList>
            <person name="Klaysubun C."/>
            <person name="Duangmal K."/>
        </authorList>
    </citation>
    <scope>NUCLEOTIDE SEQUENCE [LARGE SCALE GENOMIC DNA]</scope>
    <source>
        <strain evidence="6 7">JCM 14344</strain>
    </source>
</reference>
<dbReference type="RefSeq" id="WP_275821185.1">
    <property type="nucleotide sequence ID" value="NZ_BAAANM010000009.1"/>
</dbReference>
<dbReference type="InterPro" id="IPR001647">
    <property type="entry name" value="HTH_TetR"/>
</dbReference>
<evidence type="ECO:0000256" key="1">
    <source>
        <dbReference type="ARBA" id="ARBA00023015"/>
    </source>
</evidence>
<dbReference type="Pfam" id="PF02909">
    <property type="entry name" value="TetR_C_1"/>
    <property type="match status" value="1"/>
</dbReference>
<keyword evidence="7" id="KW-1185">Reference proteome</keyword>
<gene>
    <name evidence="6" type="ORF">P2L57_33845</name>
</gene>
<dbReference type="PANTHER" id="PTHR30055:SF151">
    <property type="entry name" value="TRANSCRIPTIONAL REGULATORY PROTEIN"/>
    <property type="match status" value="1"/>
</dbReference>
<accession>A0ABT5Z9L1</accession>
<dbReference type="SUPFAM" id="SSF46689">
    <property type="entry name" value="Homeodomain-like"/>
    <property type="match status" value="1"/>
</dbReference>
<feature type="DNA-binding region" description="H-T-H motif" evidence="4">
    <location>
        <begin position="45"/>
        <end position="64"/>
    </location>
</feature>
<feature type="domain" description="HTH tetR-type" evidence="5">
    <location>
        <begin position="22"/>
        <end position="82"/>
    </location>
</feature>
<dbReference type="InterPro" id="IPR004111">
    <property type="entry name" value="Repressor_TetR_C"/>
</dbReference>
<dbReference type="Proteomes" id="UP001220022">
    <property type="component" value="Unassembled WGS sequence"/>
</dbReference>
<dbReference type="InterPro" id="IPR036271">
    <property type="entry name" value="Tet_transcr_reg_TetR-rel_C_sf"/>
</dbReference>
<dbReference type="InterPro" id="IPR050109">
    <property type="entry name" value="HTH-type_TetR-like_transc_reg"/>
</dbReference>
<organism evidence="6 7">
    <name type="scientific">Streptantibioticus ferralitis</name>
    <dbReference type="NCBI Taxonomy" id="236510"/>
    <lineage>
        <taxon>Bacteria</taxon>
        <taxon>Bacillati</taxon>
        <taxon>Actinomycetota</taxon>
        <taxon>Actinomycetes</taxon>
        <taxon>Kitasatosporales</taxon>
        <taxon>Streptomycetaceae</taxon>
        <taxon>Streptantibioticus</taxon>
    </lineage>
</organism>
<dbReference type="InterPro" id="IPR009057">
    <property type="entry name" value="Homeodomain-like_sf"/>
</dbReference>
<keyword evidence="3" id="KW-0804">Transcription</keyword>
<sequence length="239" mass="25849">MTGTGNKTATGTARRGRRSSPFLNAGLILDTAMAVIERDGPEALTFRRLGADLGADHTAVLRHFGSKDELLLALAARLVEEALEGFTAGADWRETLASLARRTRAACRAHPGVAVLVAARTSRRAAEFQGADIVIGALFEAGLQGREAASYYRALVDTALALSAYEASVSVLDERAREGDDQAWQREYLAASPQRYPHLASVAHHLADIDAEDQFETAIGLFIDAIEIRAQRARDRRHA</sequence>
<evidence type="ECO:0000259" key="5">
    <source>
        <dbReference type="PROSITE" id="PS50977"/>
    </source>
</evidence>
<evidence type="ECO:0000313" key="6">
    <source>
        <dbReference type="EMBL" id="MDF2260513.1"/>
    </source>
</evidence>
<dbReference type="EMBL" id="JARHTQ010000035">
    <property type="protein sequence ID" value="MDF2260513.1"/>
    <property type="molecule type" value="Genomic_DNA"/>
</dbReference>
<dbReference type="PROSITE" id="PS50977">
    <property type="entry name" value="HTH_TETR_2"/>
    <property type="match status" value="1"/>
</dbReference>
<name>A0ABT5Z9L1_9ACTN</name>
<keyword evidence="2 4" id="KW-0238">DNA-binding</keyword>
<evidence type="ECO:0000313" key="7">
    <source>
        <dbReference type="Proteomes" id="UP001220022"/>
    </source>
</evidence>
<dbReference type="Gene3D" id="1.10.357.10">
    <property type="entry name" value="Tetracycline Repressor, domain 2"/>
    <property type="match status" value="1"/>
</dbReference>
<protein>
    <submittedName>
        <fullName evidence="6">TetR/AcrR family transcriptional regulator</fullName>
    </submittedName>
</protein>
<dbReference type="Pfam" id="PF00440">
    <property type="entry name" value="TetR_N"/>
    <property type="match status" value="1"/>
</dbReference>
<evidence type="ECO:0000256" key="4">
    <source>
        <dbReference type="PROSITE-ProRule" id="PRU00335"/>
    </source>
</evidence>